<name>A0A9W8IN54_9FUNG</name>
<dbReference type="AlphaFoldDB" id="A0A9W8IN54"/>
<accession>A0A9W8IN54</accession>
<comment type="caution">
    <text evidence="2">The sequence shown here is derived from an EMBL/GenBank/DDBJ whole genome shotgun (WGS) entry which is preliminary data.</text>
</comment>
<proteinExistence type="predicted"/>
<feature type="region of interest" description="Disordered" evidence="1">
    <location>
        <begin position="171"/>
        <end position="191"/>
    </location>
</feature>
<keyword evidence="3" id="KW-1185">Reference proteome</keyword>
<dbReference type="EMBL" id="JANBUY010000046">
    <property type="protein sequence ID" value="KAJ2866044.1"/>
    <property type="molecule type" value="Genomic_DNA"/>
</dbReference>
<reference evidence="2" key="1">
    <citation type="submission" date="2022-07" db="EMBL/GenBank/DDBJ databases">
        <title>Phylogenomic reconstructions and comparative analyses of Kickxellomycotina fungi.</title>
        <authorList>
            <person name="Reynolds N.K."/>
            <person name="Stajich J.E."/>
            <person name="Barry K."/>
            <person name="Grigoriev I.V."/>
            <person name="Crous P."/>
            <person name="Smith M.E."/>
        </authorList>
    </citation>
    <scope>NUCLEOTIDE SEQUENCE</scope>
    <source>
        <strain evidence="2">RSA 476</strain>
    </source>
</reference>
<evidence type="ECO:0000313" key="3">
    <source>
        <dbReference type="Proteomes" id="UP001140074"/>
    </source>
</evidence>
<sequence>MGVPLYMCLTDREGYLKCWIQKLRQDGLQRAYHVDSGAQQSQHLSESDQHQFIHMAGLNKDLEFANANGEFFYTPNENICTEKAATQICTVAPVGSGCSRNYNGSANLSSSASSLVPSPLSPMAIRNGGANSAVLNTKKSSDANSVHRIQPPQPATRQTWDKLANAVSNLGGSSFASNSNQPGHSSPVSAPISTQLYTPILNFTEATARTPPPPPNYAQGAYHNAKYNLDGRQIL</sequence>
<evidence type="ECO:0000313" key="2">
    <source>
        <dbReference type="EMBL" id="KAJ2866044.1"/>
    </source>
</evidence>
<dbReference type="Proteomes" id="UP001140074">
    <property type="component" value="Unassembled WGS sequence"/>
</dbReference>
<organism evidence="2 3">
    <name type="scientific">Coemansia aciculifera</name>
    <dbReference type="NCBI Taxonomy" id="417176"/>
    <lineage>
        <taxon>Eukaryota</taxon>
        <taxon>Fungi</taxon>
        <taxon>Fungi incertae sedis</taxon>
        <taxon>Zoopagomycota</taxon>
        <taxon>Kickxellomycotina</taxon>
        <taxon>Kickxellomycetes</taxon>
        <taxon>Kickxellales</taxon>
        <taxon>Kickxellaceae</taxon>
        <taxon>Coemansia</taxon>
    </lineage>
</organism>
<evidence type="ECO:0000256" key="1">
    <source>
        <dbReference type="SAM" id="MobiDB-lite"/>
    </source>
</evidence>
<gene>
    <name evidence="2" type="ORF">GGH94_001819</name>
</gene>
<protein>
    <submittedName>
        <fullName evidence="2">Uncharacterized protein</fullName>
    </submittedName>
</protein>